<evidence type="ECO:0008006" key="3">
    <source>
        <dbReference type="Google" id="ProtNLM"/>
    </source>
</evidence>
<proteinExistence type="predicted"/>
<sequence>MTLLSSLGRASRSAPLASKLLILGSLSGGSLVAYSDSNVKVKNKEQKKKKVVVLGTGWAGISFLKDHDITSYDVQACTPKKKTTEAHLSLMKHMFMFGLMFP</sequence>
<evidence type="ECO:0000313" key="2">
    <source>
        <dbReference type="Proteomes" id="UP000489600"/>
    </source>
</evidence>
<dbReference type="Proteomes" id="UP000489600">
    <property type="component" value="Unassembled WGS sequence"/>
</dbReference>
<accession>A0A565BEF5</accession>
<keyword evidence="2" id="KW-1185">Reference proteome</keyword>
<evidence type="ECO:0000313" key="1">
    <source>
        <dbReference type="EMBL" id="VVA99989.1"/>
    </source>
</evidence>
<reference evidence="1" key="1">
    <citation type="submission" date="2019-07" db="EMBL/GenBank/DDBJ databases">
        <authorList>
            <person name="Dittberner H."/>
        </authorList>
    </citation>
    <scope>NUCLEOTIDE SEQUENCE [LARGE SCALE GENOMIC DNA]</scope>
</reference>
<dbReference type="Gene3D" id="3.50.50.100">
    <property type="match status" value="1"/>
</dbReference>
<protein>
    <recommendedName>
        <fullName evidence="3">FAD/NAD(P)-binding domain-containing protein</fullName>
    </recommendedName>
</protein>
<organism evidence="1 2">
    <name type="scientific">Arabis nemorensis</name>
    <dbReference type="NCBI Taxonomy" id="586526"/>
    <lineage>
        <taxon>Eukaryota</taxon>
        <taxon>Viridiplantae</taxon>
        <taxon>Streptophyta</taxon>
        <taxon>Embryophyta</taxon>
        <taxon>Tracheophyta</taxon>
        <taxon>Spermatophyta</taxon>
        <taxon>Magnoliopsida</taxon>
        <taxon>eudicotyledons</taxon>
        <taxon>Gunneridae</taxon>
        <taxon>Pentapetalae</taxon>
        <taxon>rosids</taxon>
        <taxon>malvids</taxon>
        <taxon>Brassicales</taxon>
        <taxon>Brassicaceae</taxon>
        <taxon>Arabideae</taxon>
        <taxon>Arabis</taxon>
    </lineage>
</organism>
<dbReference type="AlphaFoldDB" id="A0A565BEF5"/>
<gene>
    <name evidence="1" type="ORF">ANE_LOCUS10434</name>
</gene>
<dbReference type="EMBL" id="CABITT030000003">
    <property type="protein sequence ID" value="VVA99989.1"/>
    <property type="molecule type" value="Genomic_DNA"/>
</dbReference>
<name>A0A565BEF5_9BRAS</name>
<comment type="caution">
    <text evidence="1">The sequence shown here is derived from an EMBL/GenBank/DDBJ whole genome shotgun (WGS) entry which is preliminary data.</text>
</comment>